<accession>A0A6P1BN64</accession>
<feature type="domain" description="Metallo-beta-lactamase" evidence="5">
    <location>
        <begin position="58"/>
        <end position="268"/>
    </location>
</feature>
<comment type="caution">
    <text evidence="6">The sequence shown here is derived from an EMBL/GenBank/DDBJ whole genome shotgun (WGS) entry which is preliminary data.</text>
</comment>
<evidence type="ECO:0000313" key="7">
    <source>
        <dbReference type="Proteomes" id="UP000468531"/>
    </source>
</evidence>
<dbReference type="GO" id="GO:0016787">
    <property type="term" value="F:hydrolase activity"/>
    <property type="evidence" value="ECO:0007669"/>
    <property type="project" value="UniProtKB-KW"/>
</dbReference>
<reference evidence="6 7" key="1">
    <citation type="journal article" date="2020" name="Arch. Microbiol.">
        <title>Bradyrhizobium uaiense sp. nov., a new highly efficient cowpea symbiont.</title>
        <authorList>
            <person name="Cabral Michel D."/>
            <person name="Azarias Guimaraes A."/>
            <person name="Martins da Costa E."/>
            <person name="Soares de Carvalho T."/>
            <person name="Balsanelli E."/>
            <person name="Willems A."/>
            <person name="Maltempi de Souza E."/>
            <person name="de Souza Moreira F.M."/>
        </authorList>
    </citation>
    <scope>NUCLEOTIDE SEQUENCE [LARGE SCALE GENOMIC DNA]</scope>
    <source>
        <strain evidence="6 7">UFLA 03-164</strain>
    </source>
</reference>
<dbReference type="InterPro" id="IPR051013">
    <property type="entry name" value="MBL_superfamily_lactonases"/>
</dbReference>
<dbReference type="RefSeq" id="WP_163159370.1">
    <property type="nucleotide sequence ID" value="NZ_VKHP01000147.1"/>
</dbReference>
<comment type="similarity">
    <text evidence="1">Belongs to the metallo-beta-lactamase superfamily.</text>
</comment>
<dbReference type="Pfam" id="PF00753">
    <property type="entry name" value="Lactamase_B"/>
    <property type="match status" value="1"/>
</dbReference>
<dbReference type="InterPro" id="IPR036866">
    <property type="entry name" value="RibonucZ/Hydroxyglut_hydro"/>
</dbReference>
<dbReference type="PANTHER" id="PTHR42978">
    <property type="entry name" value="QUORUM-QUENCHING LACTONASE YTNP-RELATED-RELATED"/>
    <property type="match status" value="1"/>
</dbReference>
<dbReference type="GO" id="GO:0046872">
    <property type="term" value="F:metal ion binding"/>
    <property type="evidence" value="ECO:0007669"/>
    <property type="project" value="UniProtKB-KW"/>
</dbReference>
<proteinExistence type="inferred from homology"/>
<dbReference type="Gene3D" id="3.60.15.10">
    <property type="entry name" value="Ribonuclease Z/Hydroxyacylglutathione hydrolase-like"/>
    <property type="match status" value="1"/>
</dbReference>
<keyword evidence="7" id="KW-1185">Reference proteome</keyword>
<dbReference type="InterPro" id="IPR001279">
    <property type="entry name" value="Metallo-B-lactamas"/>
</dbReference>
<organism evidence="6 7">
    <name type="scientific">Bradyrhizobium uaiense</name>
    <dbReference type="NCBI Taxonomy" id="2594946"/>
    <lineage>
        <taxon>Bacteria</taxon>
        <taxon>Pseudomonadati</taxon>
        <taxon>Pseudomonadota</taxon>
        <taxon>Alphaproteobacteria</taxon>
        <taxon>Hyphomicrobiales</taxon>
        <taxon>Nitrobacteraceae</taxon>
        <taxon>Bradyrhizobium</taxon>
    </lineage>
</organism>
<evidence type="ECO:0000256" key="4">
    <source>
        <dbReference type="ARBA" id="ARBA00022833"/>
    </source>
</evidence>
<keyword evidence="4" id="KW-0862">Zinc</keyword>
<evidence type="ECO:0000256" key="3">
    <source>
        <dbReference type="ARBA" id="ARBA00022801"/>
    </source>
</evidence>
<evidence type="ECO:0000256" key="2">
    <source>
        <dbReference type="ARBA" id="ARBA00022723"/>
    </source>
</evidence>
<evidence type="ECO:0000313" key="6">
    <source>
        <dbReference type="EMBL" id="NEU99815.1"/>
    </source>
</evidence>
<keyword evidence="2" id="KW-0479">Metal-binding</keyword>
<protein>
    <submittedName>
        <fullName evidence="6">MBL fold metallo-hydrolase</fullName>
    </submittedName>
</protein>
<dbReference type="CDD" id="cd16277">
    <property type="entry name" value="metallo-hydrolase-like_MBL-fold"/>
    <property type="match status" value="1"/>
</dbReference>
<dbReference type="PANTHER" id="PTHR42978:SF6">
    <property type="entry name" value="QUORUM-QUENCHING LACTONASE YTNP-RELATED"/>
    <property type="match status" value="1"/>
</dbReference>
<sequence>MSCHAIGEVTVKRVTEQCGAGFAPSVLFPDWDSRVLDEHRALMIPDCFDVTVQRFIASVHTWVLRTRRHTILIDSCAGNHKNRPGLPRFHQLDLPFLQRLAEAGVSPEAVDYVMCTHLHVDHCGWNTRLLDGRWVPTFPNARYVFSKAEYDHWRGPAGREGFNAGVYEDSVLPVVASGQAEIVDGEGEVGDGLTFHPTPGHSVGHVAIRLADAGESGLFSGDIMHQPLQVFRPDWNSAFCEDPVHARASRRWLLEEAADTGATVFTAHFAASSAGRVTRRGDRFGWRFV</sequence>
<keyword evidence="3 6" id="KW-0378">Hydrolase</keyword>
<evidence type="ECO:0000259" key="5">
    <source>
        <dbReference type="SMART" id="SM00849"/>
    </source>
</evidence>
<dbReference type="AlphaFoldDB" id="A0A6P1BN64"/>
<dbReference type="EMBL" id="VKHP01000147">
    <property type="protein sequence ID" value="NEU99815.1"/>
    <property type="molecule type" value="Genomic_DNA"/>
</dbReference>
<dbReference type="Proteomes" id="UP000468531">
    <property type="component" value="Unassembled WGS sequence"/>
</dbReference>
<dbReference type="SMART" id="SM00849">
    <property type="entry name" value="Lactamase_B"/>
    <property type="match status" value="1"/>
</dbReference>
<evidence type="ECO:0000256" key="1">
    <source>
        <dbReference type="ARBA" id="ARBA00007749"/>
    </source>
</evidence>
<name>A0A6P1BN64_9BRAD</name>
<gene>
    <name evidence="6" type="ORF">FNJ47_29365</name>
</gene>
<dbReference type="SUPFAM" id="SSF56281">
    <property type="entry name" value="Metallo-hydrolase/oxidoreductase"/>
    <property type="match status" value="1"/>
</dbReference>